<organism evidence="1 3">
    <name type="scientific">Budvicia aquatica</name>
    <dbReference type="NCBI Taxonomy" id="82979"/>
    <lineage>
        <taxon>Bacteria</taxon>
        <taxon>Pseudomonadati</taxon>
        <taxon>Pseudomonadota</taxon>
        <taxon>Gammaproteobacteria</taxon>
        <taxon>Enterobacterales</taxon>
        <taxon>Budviciaceae</taxon>
        <taxon>Budvicia</taxon>
    </lineage>
</organism>
<reference evidence="3" key="2">
    <citation type="submission" date="2017-09" db="EMBL/GenBank/DDBJ databases">
        <title>FDA dAtabase for Regulatory Grade micrObial Sequences (FDA-ARGOS): Supporting development and validation of Infectious Disease Dx tests.</title>
        <authorList>
            <person name="Minogue T."/>
            <person name="Wolcott M."/>
            <person name="Wasieloski L."/>
            <person name="Aguilar W."/>
            <person name="Moore D."/>
            <person name="Tallon L."/>
            <person name="Sadzewicz L."/>
            <person name="Ott S."/>
            <person name="Zhao X."/>
            <person name="Nagaraj S."/>
            <person name="Vavikolanu K."/>
            <person name="Aluvathingal J."/>
            <person name="Nadendla S."/>
            <person name="Sichtig H."/>
        </authorList>
    </citation>
    <scope>NUCLEOTIDE SEQUENCE [LARGE SCALE GENOMIC DNA]</scope>
    <source>
        <strain evidence="3">FDAARGOS_387</strain>
    </source>
</reference>
<evidence type="ECO:0000313" key="4">
    <source>
        <dbReference type="Proteomes" id="UP000373449"/>
    </source>
</evidence>
<sequence length="78" mass="9068">MSRATVKTFTDEEIIENLTHEGKNIDDYYLEETLSGNLSISACFNGQDFDFFWEDEQLRLAVLAFLKKRGARIVPYKD</sequence>
<dbReference type="Proteomes" id="UP000224974">
    <property type="component" value="Unassembled WGS sequence"/>
</dbReference>
<name>A0A2C6DK93_9GAMM</name>
<protein>
    <submittedName>
        <fullName evidence="1">Uncharacterized protein</fullName>
    </submittedName>
</protein>
<evidence type="ECO:0000313" key="1">
    <source>
        <dbReference type="EMBL" id="PHI28855.1"/>
    </source>
</evidence>
<accession>A0A2C6DK93</accession>
<dbReference type="RefSeq" id="WP_029096691.1">
    <property type="nucleotide sequence ID" value="NZ_CAADJA010000002.1"/>
</dbReference>
<dbReference type="AlphaFoldDB" id="A0A2C6DK93"/>
<reference evidence="2 4" key="3">
    <citation type="submission" date="2019-03" db="EMBL/GenBank/DDBJ databases">
        <authorList>
            <consortium name="Pathogen Informatics"/>
        </authorList>
    </citation>
    <scope>NUCLEOTIDE SEQUENCE [LARGE SCALE GENOMIC DNA]</scope>
    <source>
        <strain evidence="2 4">NCTC12282</strain>
    </source>
</reference>
<evidence type="ECO:0000313" key="3">
    <source>
        <dbReference type="Proteomes" id="UP000224974"/>
    </source>
</evidence>
<dbReference type="Proteomes" id="UP000373449">
    <property type="component" value="Unassembled WGS sequence"/>
</dbReference>
<dbReference type="OrthoDB" id="9970376at2"/>
<evidence type="ECO:0000313" key="2">
    <source>
        <dbReference type="EMBL" id="VFS46966.1"/>
    </source>
</evidence>
<gene>
    <name evidence="1" type="ORF">CRN84_05785</name>
    <name evidence="2" type="ORF">NCTC12282_01896</name>
</gene>
<reference evidence="1" key="1">
    <citation type="submission" date="2017-09" db="EMBL/GenBank/DDBJ databases">
        <title>FDA dAtabase for Regulatory Grade micrObial Sequences (FDA-ARGOS): Supporting development and validation of Infectious Disease Dx tests.</title>
        <authorList>
            <person name="Minogue T."/>
            <person name="Wolcott M."/>
            <person name="Wasieloski L."/>
            <person name="Aguilar W."/>
            <person name="Moore D."/>
            <person name="Tallon L.J."/>
            <person name="Sadzewicz L."/>
            <person name="Ott S."/>
            <person name="Zhao X."/>
            <person name="Nagaraj S."/>
            <person name="Vavikolanu K."/>
            <person name="Aluvathingal J."/>
            <person name="Nadendla S."/>
            <person name="Sichtig H."/>
        </authorList>
    </citation>
    <scope>NUCLEOTIDE SEQUENCE</scope>
    <source>
        <strain evidence="1">FDAARGOS_387</strain>
    </source>
</reference>
<dbReference type="STRING" id="1111728.GCA_000427805_03077"/>
<dbReference type="EMBL" id="PDDX01000001">
    <property type="protein sequence ID" value="PHI28855.1"/>
    <property type="molecule type" value="Genomic_DNA"/>
</dbReference>
<dbReference type="EMBL" id="CAADJA010000002">
    <property type="protein sequence ID" value="VFS46966.1"/>
    <property type="molecule type" value="Genomic_DNA"/>
</dbReference>
<keyword evidence="3" id="KW-1185">Reference proteome</keyword>
<proteinExistence type="predicted"/>